<dbReference type="InterPro" id="IPR013786">
    <property type="entry name" value="AcylCoA_DH/ox_N"/>
</dbReference>
<dbReference type="Gene3D" id="2.40.110.10">
    <property type="entry name" value="Butyryl-CoA Dehydrogenase, subunit A, domain 2"/>
    <property type="match status" value="1"/>
</dbReference>
<dbReference type="Gene3D" id="1.10.540.10">
    <property type="entry name" value="Acyl-CoA dehydrogenase/oxidase, N-terminal domain"/>
    <property type="match status" value="1"/>
</dbReference>
<keyword evidence="3 5" id="KW-0285">Flavoprotein</keyword>
<sequence>MTIPLRRPIPAPPAEGAIAVARALKPVLAPLAAADDRDGRFAHASLAAIRDAGLPALTVPAARGGGGAGLAVASAVIGALAEADPAASLVLAMQFVHHASLARAPSSASGPLARLQQAALREGAFVNALRVEPALGSPARGGLPETVAQATPEGWRVSGRKIYSTGAPILSHGLVWARTDEASPRVGFVLVPMGAPGVRIEETWDHLGLRASGSHDVVLDRVPVPDDHALDLRPPAAWGAPDPVTLAWNTTLLASLYDGVARAAQGWLCEHLNGRAPSNLGAPLASLPRFQEAVGENARRLAVNRRLLGGVAAETDAGEPPAAGESGLVKLTVTQNAIRVVEDAVALVGNPGLSRKNPLERHLRDVLCARIHTPQGDAVRLAAGRAALMA</sequence>
<organism evidence="9 10">
    <name type="scientific">Methylobacterium terrae</name>
    <dbReference type="NCBI Taxonomy" id="2202827"/>
    <lineage>
        <taxon>Bacteria</taxon>
        <taxon>Pseudomonadati</taxon>
        <taxon>Pseudomonadota</taxon>
        <taxon>Alphaproteobacteria</taxon>
        <taxon>Hyphomicrobiales</taxon>
        <taxon>Methylobacteriaceae</taxon>
        <taxon>Methylobacterium</taxon>
    </lineage>
</organism>
<dbReference type="InterPro" id="IPR036250">
    <property type="entry name" value="AcylCo_DH-like_C"/>
</dbReference>
<comment type="cofactor">
    <cofactor evidence="1 5">
        <name>FAD</name>
        <dbReference type="ChEBI" id="CHEBI:57692"/>
    </cofactor>
</comment>
<dbReference type="SUPFAM" id="SSF56645">
    <property type="entry name" value="Acyl-CoA dehydrogenase NM domain-like"/>
    <property type="match status" value="1"/>
</dbReference>
<evidence type="ECO:0000256" key="4">
    <source>
        <dbReference type="ARBA" id="ARBA00022827"/>
    </source>
</evidence>
<keyword evidence="10" id="KW-1185">Reference proteome</keyword>
<dbReference type="RefSeq" id="WP_109957523.1">
    <property type="nucleotide sequence ID" value="NZ_CP029553.1"/>
</dbReference>
<dbReference type="InterPro" id="IPR046373">
    <property type="entry name" value="Acyl-CoA_Oxase/DH_mid-dom_sf"/>
</dbReference>
<reference evidence="9 10" key="1">
    <citation type="submission" date="2018-05" db="EMBL/GenBank/DDBJ databases">
        <title>Complete Genome Sequence of Methylobacterium sp. 17Sr1-28.</title>
        <authorList>
            <person name="Srinivasan S."/>
        </authorList>
    </citation>
    <scope>NUCLEOTIDE SEQUENCE [LARGE SCALE GENOMIC DNA]</scope>
    <source>
        <strain evidence="9 10">17Sr1-28</strain>
    </source>
</reference>
<evidence type="ECO:0000256" key="5">
    <source>
        <dbReference type="RuleBase" id="RU362125"/>
    </source>
</evidence>
<dbReference type="Proteomes" id="UP000245444">
    <property type="component" value="Chromosome"/>
</dbReference>
<evidence type="ECO:0000256" key="1">
    <source>
        <dbReference type="ARBA" id="ARBA00001974"/>
    </source>
</evidence>
<dbReference type="PIRSF" id="PIRSF016578">
    <property type="entry name" value="HsaA"/>
    <property type="match status" value="1"/>
</dbReference>
<dbReference type="Pfam" id="PF02771">
    <property type="entry name" value="Acyl-CoA_dh_N"/>
    <property type="match status" value="1"/>
</dbReference>
<evidence type="ECO:0000259" key="7">
    <source>
        <dbReference type="Pfam" id="PF02770"/>
    </source>
</evidence>
<evidence type="ECO:0000313" key="9">
    <source>
        <dbReference type="EMBL" id="AWN45153.1"/>
    </source>
</evidence>
<proteinExistence type="inferred from homology"/>
<dbReference type="EMBL" id="CP029553">
    <property type="protein sequence ID" value="AWN45153.1"/>
    <property type="molecule type" value="Genomic_DNA"/>
</dbReference>
<feature type="domain" description="Acyl-CoA dehydrogenase/oxidase N-terminal" evidence="8">
    <location>
        <begin position="20"/>
        <end position="94"/>
    </location>
</feature>
<dbReference type="Gene3D" id="1.20.140.10">
    <property type="entry name" value="Butyryl-CoA Dehydrogenase, subunit A, domain 3"/>
    <property type="match status" value="1"/>
</dbReference>
<accession>A0A2U8WG86</accession>
<dbReference type="PANTHER" id="PTHR43831:SF1">
    <property type="entry name" value="ISOBUTYRYL-COA DEHYDROGENASE, MITOCHONDRIAL"/>
    <property type="match status" value="1"/>
</dbReference>
<keyword evidence="5" id="KW-0560">Oxidoreductase</keyword>
<dbReference type="Pfam" id="PF00441">
    <property type="entry name" value="Acyl-CoA_dh_1"/>
    <property type="match status" value="1"/>
</dbReference>
<dbReference type="KEGG" id="mtea:DK419_01435"/>
<name>A0A2U8WG86_9HYPH</name>
<dbReference type="AlphaFoldDB" id="A0A2U8WG86"/>
<feature type="domain" description="Acyl-CoA dehydrogenase/oxidase C-terminal" evidence="6">
    <location>
        <begin position="258"/>
        <end position="371"/>
    </location>
</feature>
<evidence type="ECO:0000256" key="2">
    <source>
        <dbReference type="ARBA" id="ARBA00009347"/>
    </source>
</evidence>
<gene>
    <name evidence="9" type="ORF">DK419_01435</name>
</gene>
<dbReference type="InterPro" id="IPR009100">
    <property type="entry name" value="AcylCoA_DH/oxidase_NM_dom_sf"/>
</dbReference>
<dbReference type="CDD" id="cd00567">
    <property type="entry name" value="ACAD"/>
    <property type="match status" value="1"/>
</dbReference>
<dbReference type="InterPro" id="IPR009075">
    <property type="entry name" value="AcylCo_DH/oxidase_C"/>
</dbReference>
<dbReference type="Pfam" id="PF02770">
    <property type="entry name" value="Acyl-CoA_dh_M"/>
    <property type="match status" value="1"/>
</dbReference>
<dbReference type="GO" id="GO:0016627">
    <property type="term" value="F:oxidoreductase activity, acting on the CH-CH group of donors"/>
    <property type="evidence" value="ECO:0007669"/>
    <property type="project" value="InterPro"/>
</dbReference>
<comment type="similarity">
    <text evidence="2 5">Belongs to the acyl-CoA dehydrogenase family.</text>
</comment>
<dbReference type="InterPro" id="IPR006091">
    <property type="entry name" value="Acyl-CoA_Oxase/DH_mid-dom"/>
</dbReference>
<dbReference type="InterPro" id="IPR037069">
    <property type="entry name" value="AcylCoA_DH/ox_N_sf"/>
</dbReference>
<evidence type="ECO:0000256" key="3">
    <source>
        <dbReference type="ARBA" id="ARBA00022630"/>
    </source>
</evidence>
<dbReference type="SUPFAM" id="SSF47203">
    <property type="entry name" value="Acyl-CoA dehydrogenase C-terminal domain-like"/>
    <property type="match status" value="1"/>
</dbReference>
<evidence type="ECO:0000259" key="8">
    <source>
        <dbReference type="Pfam" id="PF02771"/>
    </source>
</evidence>
<dbReference type="PANTHER" id="PTHR43831">
    <property type="entry name" value="ISOBUTYRYL-COA DEHYDROGENASE"/>
    <property type="match status" value="1"/>
</dbReference>
<keyword evidence="4 5" id="KW-0274">FAD</keyword>
<dbReference type="GO" id="GO:0050660">
    <property type="term" value="F:flavin adenine dinucleotide binding"/>
    <property type="evidence" value="ECO:0007669"/>
    <property type="project" value="InterPro"/>
</dbReference>
<feature type="domain" description="Acyl-CoA oxidase/dehydrogenase middle" evidence="7">
    <location>
        <begin position="132"/>
        <end position="222"/>
    </location>
</feature>
<evidence type="ECO:0000259" key="6">
    <source>
        <dbReference type="Pfam" id="PF00441"/>
    </source>
</evidence>
<evidence type="ECO:0000313" key="10">
    <source>
        <dbReference type="Proteomes" id="UP000245444"/>
    </source>
</evidence>
<protein>
    <submittedName>
        <fullName evidence="9">Acyl-CoA dehydrogenase</fullName>
    </submittedName>
</protein>
<dbReference type="InterPro" id="IPR052547">
    <property type="entry name" value="Mito_Isobutyryl-CoADH"/>
</dbReference>
<dbReference type="OrthoDB" id="2986495at2"/>